<sequence length="294" mass="34389">MFYRRKIILGLLQSFEGSLGKTQLQKLLLLLAQKQDKPDYHFVPYKYGCYSFQATADIATMQKYGQVRVSNKGIEKACPVDYISLLKEKDRAALAQLHLLHGKKDYKDLIRYTYTHYPYFAIHSEIADRYLNTEELKRVADYKPVNSRTVLYTIGYEGISLEQYLNKLIGKDVRVLIDTRNNPLSMKYGFTKSQLMNACDSVGIQYIHFPEVGIVSEQRQTLACQADYDRLFTRYRKETLPQTIPVQEKILKLLMEKERIALTCFEANIRQCHRKHLAEAIARLPEWNYELIHL</sequence>
<dbReference type="PANTHER" id="PTHR39337:SF1">
    <property type="entry name" value="BLR5642 PROTEIN"/>
    <property type="match status" value="1"/>
</dbReference>
<dbReference type="AlphaFoldDB" id="A0A8X8LCQ5"/>
<organism evidence="1 2">
    <name type="scientific">Hydrobacter penzbergensis</name>
    <dbReference type="NCBI Taxonomy" id="1235997"/>
    <lineage>
        <taxon>Bacteria</taxon>
        <taxon>Pseudomonadati</taxon>
        <taxon>Bacteroidota</taxon>
        <taxon>Chitinophagia</taxon>
        <taxon>Chitinophagales</taxon>
        <taxon>Chitinophagaceae</taxon>
        <taxon>Hydrobacter</taxon>
    </lineage>
</organism>
<name>A0A8X8LCQ5_9BACT</name>
<keyword evidence="2" id="KW-1185">Reference proteome</keyword>
<dbReference type="Pfam" id="PF04343">
    <property type="entry name" value="DUF488"/>
    <property type="match status" value="1"/>
</dbReference>
<reference evidence="1 2" key="1">
    <citation type="submission" date="2016-10" db="EMBL/GenBank/DDBJ databases">
        <authorList>
            <person name="Varghese N."/>
            <person name="Submissions S."/>
        </authorList>
    </citation>
    <scope>NUCLEOTIDE SEQUENCE [LARGE SCALE GENOMIC DNA]</scope>
    <source>
        <strain evidence="1 2">DSM 25353</strain>
    </source>
</reference>
<evidence type="ECO:0000313" key="1">
    <source>
        <dbReference type="EMBL" id="SDX54602.1"/>
    </source>
</evidence>
<evidence type="ECO:0000313" key="2">
    <source>
        <dbReference type="Proteomes" id="UP000198711"/>
    </source>
</evidence>
<proteinExistence type="predicted"/>
<dbReference type="PANTHER" id="PTHR39337">
    <property type="entry name" value="BLR5642 PROTEIN"/>
    <property type="match status" value="1"/>
</dbReference>
<protein>
    <recommendedName>
        <fullName evidence="3">DUF488 domain-containing protein</fullName>
    </recommendedName>
</protein>
<dbReference type="Proteomes" id="UP000198711">
    <property type="component" value="Unassembled WGS sequence"/>
</dbReference>
<accession>A0A8X8LCQ5</accession>
<comment type="caution">
    <text evidence="1">The sequence shown here is derived from an EMBL/GenBank/DDBJ whole genome shotgun (WGS) entry which is preliminary data.</text>
</comment>
<dbReference type="EMBL" id="FNNO01000019">
    <property type="protein sequence ID" value="SDX54602.1"/>
    <property type="molecule type" value="Genomic_DNA"/>
</dbReference>
<dbReference type="InterPro" id="IPR007438">
    <property type="entry name" value="DUF488"/>
</dbReference>
<gene>
    <name evidence="1" type="ORF">SAMN05444410_11954</name>
</gene>
<evidence type="ECO:0008006" key="3">
    <source>
        <dbReference type="Google" id="ProtNLM"/>
    </source>
</evidence>